<comment type="caution">
    <text evidence="5">The sequence shown here is derived from an EMBL/GenBank/DDBJ whole genome shotgun (WGS) entry which is preliminary data.</text>
</comment>
<evidence type="ECO:0000256" key="3">
    <source>
        <dbReference type="SAM" id="Phobius"/>
    </source>
</evidence>
<accession>A0AA88GRK0</accession>
<evidence type="ECO:0000256" key="2">
    <source>
        <dbReference type="PROSITE-ProRule" id="PRU00504"/>
    </source>
</evidence>
<protein>
    <recommendedName>
        <fullName evidence="4">Teneurin NHL domain-containing protein</fullName>
    </recommendedName>
</protein>
<organism evidence="5 6">
    <name type="scientific">Naegleria lovaniensis</name>
    <name type="common">Amoeba</name>
    <dbReference type="NCBI Taxonomy" id="51637"/>
    <lineage>
        <taxon>Eukaryota</taxon>
        <taxon>Discoba</taxon>
        <taxon>Heterolobosea</taxon>
        <taxon>Tetramitia</taxon>
        <taxon>Eutetramitia</taxon>
        <taxon>Vahlkampfiidae</taxon>
        <taxon>Naegleria</taxon>
    </lineage>
</organism>
<dbReference type="Pfam" id="PF25021">
    <property type="entry name" value="TEN_NHL"/>
    <property type="match status" value="1"/>
</dbReference>
<gene>
    <name evidence="5" type="ORF">C9374_001154</name>
</gene>
<dbReference type="EMBL" id="PYSW02000012">
    <property type="protein sequence ID" value="KAG2387560.1"/>
    <property type="molecule type" value="Genomic_DNA"/>
</dbReference>
<dbReference type="RefSeq" id="XP_044551552.1">
    <property type="nucleotide sequence ID" value="XM_044687205.1"/>
</dbReference>
<feature type="repeat" description="NHL" evidence="2">
    <location>
        <begin position="46"/>
        <end position="77"/>
    </location>
</feature>
<evidence type="ECO:0000313" key="5">
    <source>
        <dbReference type="EMBL" id="KAG2387560.1"/>
    </source>
</evidence>
<keyword evidence="1" id="KW-0677">Repeat</keyword>
<dbReference type="PANTHER" id="PTHR46388:SF2">
    <property type="entry name" value="NHL REPEAT-CONTAINING PROTEIN 2"/>
    <property type="match status" value="1"/>
</dbReference>
<proteinExistence type="predicted"/>
<evidence type="ECO:0000313" key="6">
    <source>
        <dbReference type="Proteomes" id="UP000816034"/>
    </source>
</evidence>
<evidence type="ECO:0000259" key="4">
    <source>
        <dbReference type="Pfam" id="PF25021"/>
    </source>
</evidence>
<dbReference type="InterPro" id="IPR011042">
    <property type="entry name" value="6-blade_b-propeller_TolB-like"/>
</dbReference>
<dbReference type="Gene3D" id="2.120.10.30">
    <property type="entry name" value="TolB, C-terminal domain"/>
    <property type="match status" value="4"/>
</dbReference>
<dbReference type="Proteomes" id="UP000816034">
    <property type="component" value="Unassembled WGS sequence"/>
</dbReference>
<dbReference type="InterPro" id="IPR056822">
    <property type="entry name" value="TEN_NHL"/>
</dbReference>
<keyword evidence="3" id="KW-1133">Transmembrane helix</keyword>
<keyword evidence="3" id="KW-0472">Membrane</keyword>
<dbReference type="PANTHER" id="PTHR46388">
    <property type="entry name" value="NHL REPEAT-CONTAINING PROTEIN 2"/>
    <property type="match status" value="1"/>
</dbReference>
<dbReference type="Pfam" id="PF01436">
    <property type="entry name" value="NHL"/>
    <property type="match status" value="1"/>
</dbReference>
<keyword evidence="6" id="KW-1185">Reference proteome</keyword>
<dbReference type="AlphaFoldDB" id="A0AA88GRK0"/>
<keyword evidence="3" id="KW-0812">Transmembrane</keyword>
<reference evidence="5 6" key="1">
    <citation type="journal article" date="2018" name="BMC Genomics">
        <title>The genome of Naegleria lovaniensis, the basis for a comparative approach to unravel pathogenicity factors of the human pathogenic amoeba N. fowleri.</title>
        <authorList>
            <person name="Liechti N."/>
            <person name="Schurch N."/>
            <person name="Bruggmann R."/>
            <person name="Wittwer M."/>
        </authorList>
    </citation>
    <scope>NUCLEOTIDE SEQUENCE [LARGE SCALE GENOMIC DNA]</scope>
    <source>
        <strain evidence="5 6">ATCC 30569</strain>
    </source>
</reference>
<name>A0AA88GRK0_NAELO</name>
<sequence>MGIDGIMVSDSNANALQFMASDGILMGFAGTTSTLGGNFNAKGSLLNGPQGIAVHPVTNQIYISDTNNHRIRAMSLNTDEIVTAFLNQPKGLSFSSQGVLYFADSLNCRVRKILLNGTITIVAGNGICSETPTSAQLATSSPLLSPVDISVNPITEDVYIADFRTIRKVDASTGMMITLLVTSGTISSLSYDVKNDNLYYTDSTNTIVKSECHSFLQSRIAISPLNSKELFVVEPTANRVRKVSLTSPTQANVETLIGGIGDGGLARDAILKYPTGIHVTSDNVLYFADTEHGLVRKIQNNIITTVAGNRDNAEAWTILKPSNLHFKNPLEKVNAQGIISTVAGSGVQGWNIDINNSGMHPLWVALNMPTAVSVTRLGTIFILDRGNSRILKIDRFSKLLTVVAQISYTANGLPPSQNLYTPNLMRAGMFLTEKGQLLFTDPVKNRVGKYYQIKISVQNLQEPIQLVFTNVKGTLDLNATSPFNFTCMYFDESSQSWKSDGVESILKEKKTLEATNSQSSPMVVFSMVCRTYHLTSFAVIDMNYKKASQKNEEIKSGGVEVDTNSQTLMIALIASLVGSCVLVSLVGAIVLVVVVLCLRARKARRQNV</sequence>
<dbReference type="InterPro" id="IPR001258">
    <property type="entry name" value="NHL_repeat"/>
</dbReference>
<dbReference type="GeneID" id="68093610"/>
<dbReference type="PROSITE" id="PS51125">
    <property type="entry name" value="NHL"/>
    <property type="match status" value="1"/>
</dbReference>
<feature type="transmembrane region" description="Helical" evidence="3">
    <location>
        <begin position="568"/>
        <end position="598"/>
    </location>
</feature>
<evidence type="ECO:0000256" key="1">
    <source>
        <dbReference type="ARBA" id="ARBA00022737"/>
    </source>
</evidence>
<feature type="domain" description="Teneurin NHL" evidence="4">
    <location>
        <begin position="137"/>
        <end position="313"/>
    </location>
</feature>
<dbReference type="SUPFAM" id="SSF101898">
    <property type="entry name" value="NHL repeat"/>
    <property type="match status" value="1"/>
</dbReference>